<dbReference type="Proteomes" id="UP000012371">
    <property type="component" value="Unassembled WGS sequence"/>
</dbReference>
<accession>N1VY13</accession>
<keyword evidence="2" id="KW-1185">Reference proteome</keyword>
<dbReference type="EMBL" id="AOGW02000002">
    <property type="protein sequence ID" value="EMY63428.1"/>
    <property type="molecule type" value="Genomic_DNA"/>
</dbReference>
<comment type="caution">
    <text evidence="1">The sequence shown here is derived from an EMBL/GenBank/DDBJ whole genome shotgun (WGS) entry which is preliminary data.</text>
</comment>
<evidence type="ECO:0000313" key="2">
    <source>
        <dbReference type="Proteomes" id="UP000012371"/>
    </source>
</evidence>
<organism evidence="1 2">
    <name type="scientific">Leptospira terpstrae serovar Hualin str. LT 11-33 = ATCC 700639</name>
    <dbReference type="NCBI Taxonomy" id="1257025"/>
    <lineage>
        <taxon>Bacteria</taxon>
        <taxon>Pseudomonadati</taxon>
        <taxon>Spirochaetota</taxon>
        <taxon>Spirochaetia</taxon>
        <taxon>Leptospirales</taxon>
        <taxon>Leptospiraceae</taxon>
        <taxon>Leptospira</taxon>
    </lineage>
</organism>
<name>N1VY13_9LEPT</name>
<dbReference type="AlphaFoldDB" id="N1VY13"/>
<proteinExistence type="predicted"/>
<reference evidence="1" key="1">
    <citation type="submission" date="2013-03" db="EMBL/GenBank/DDBJ databases">
        <authorList>
            <person name="Harkins D.M."/>
            <person name="Durkin A.S."/>
            <person name="Brinkac L.M."/>
            <person name="Haft D.H."/>
            <person name="Selengut J.D."/>
            <person name="Sanka R."/>
            <person name="DePew J."/>
            <person name="Purushe J."/>
            <person name="Hartskeerl R.A."/>
            <person name="Ahmed A."/>
            <person name="van der Linden H."/>
            <person name="Goris M.G.A."/>
            <person name="Vinetz J.M."/>
            <person name="Sutton G.G."/>
            <person name="Nierman W.C."/>
            <person name="Fouts D.E."/>
        </authorList>
    </citation>
    <scope>NUCLEOTIDE SEQUENCE [LARGE SCALE GENOMIC DNA]</scope>
    <source>
        <strain evidence="1">LT 11-33</strain>
    </source>
</reference>
<dbReference type="OrthoDB" id="334678at2"/>
<sequence length="225" mass="26641">MKYIYFCFIIFYSHCSFANLDRRLKKFPKDSKKGKISDTVTILNQNRMYFRPSNLGLVESHPLLGDSPAKYFAKKQEEIGKNRYQWKEISIHNIDDKEFQLTNIKTDFVFFVSAGRPRSNWDQGNITQLLQMITFCIIPCKQNITLDVTVKLYHKNSLVSEKVSHHSGTRYLSPWYLPFPFLFQMRDYGNLFNEPSVYTTMYLYGFQEAIDEIYLELPKQTLETE</sequence>
<dbReference type="STRING" id="1257025.LEP1GSC203_2598"/>
<evidence type="ECO:0008006" key="3">
    <source>
        <dbReference type="Google" id="ProtNLM"/>
    </source>
</evidence>
<gene>
    <name evidence="1" type="ORF">LEP1GSC203_2598</name>
</gene>
<protein>
    <recommendedName>
        <fullName evidence="3">Lipoprotein</fullName>
    </recommendedName>
</protein>
<evidence type="ECO:0000313" key="1">
    <source>
        <dbReference type="EMBL" id="EMY63428.1"/>
    </source>
</evidence>